<feature type="domain" description="DUF4140" evidence="3">
    <location>
        <begin position="22"/>
        <end position="120"/>
    </location>
</feature>
<evidence type="ECO:0000313" key="4">
    <source>
        <dbReference type="EMBL" id="MBD2183770.1"/>
    </source>
</evidence>
<dbReference type="AlphaFoldDB" id="A0A926ZI55"/>
<dbReference type="InterPro" id="IPR037291">
    <property type="entry name" value="DUF4139"/>
</dbReference>
<evidence type="ECO:0000259" key="3">
    <source>
        <dbReference type="Pfam" id="PF13600"/>
    </source>
</evidence>
<protein>
    <submittedName>
        <fullName evidence="4">Mucoidy inhibitor MuiA family protein</fullName>
    </submittedName>
</protein>
<dbReference type="EMBL" id="JACJPW010000064">
    <property type="protein sequence ID" value="MBD2183770.1"/>
    <property type="molecule type" value="Genomic_DNA"/>
</dbReference>
<sequence length="586" mass="65428">MTDSQTPNQTTSKTIDTRISKVTVYTDRARVTRRGGVALTGAERQLTIAPLPINVLSESIRATGSGTVPVRLIQVRTEAILSPEPISERVAHLNQQIEQLEEEKRRIRDELKSLELQRNFVQNLGEKSVEKFSRGLAQQQVCLNETRDLLSFLGQQNSELSNAIAQLEKQNQQLEKETLALGRQLWEIEKFRSLESFSIIVAIEPSGAGNFELEVSYIVTGASWTPLYDLRVNTTANTLNLSYLAEVQQKTGEDWLGVSLTLSTAKPGLGTLPPKLDPWYIDVQNPSYNAPQFLKKGARGRGKGKVANQLSADEINTFGDDDYDLALLNENQTRAEESESAPSVQAETVTAVASTSGGVVTFEIGGNSDILSDGTPHKITIFNDNYPCRKEYIAIPRLVSFAYLQTNVTNPPNGATLLPGKANIFRDETFVGTSQIENVSPGEEFKINLGIDEGLKIDRDLVERKVDKKIIFDRRRTTYAYRLNIANLQERETTLKLTEQLPVSRNEQVKVHLTQSNPKIQPGEMGLLQWSLTLPPQSKQEIYYQFTVEHPPSLSISGLDIWASLSLINSNYQSSYNQTRSRDEIK</sequence>
<feature type="domain" description="DUF4139" evidence="2">
    <location>
        <begin position="213"/>
        <end position="551"/>
    </location>
</feature>
<dbReference type="Proteomes" id="UP000641646">
    <property type="component" value="Unassembled WGS sequence"/>
</dbReference>
<feature type="coiled-coil region" evidence="1">
    <location>
        <begin position="90"/>
        <end position="124"/>
    </location>
</feature>
<dbReference type="InterPro" id="IPR025554">
    <property type="entry name" value="DUF4140"/>
</dbReference>
<dbReference type="Pfam" id="PF13598">
    <property type="entry name" value="DUF4139"/>
    <property type="match status" value="1"/>
</dbReference>
<organism evidence="4 5">
    <name type="scientific">Aerosakkonema funiforme FACHB-1375</name>
    <dbReference type="NCBI Taxonomy" id="2949571"/>
    <lineage>
        <taxon>Bacteria</taxon>
        <taxon>Bacillati</taxon>
        <taxon>Cyanobacteriota</taxon>
        <taxon>Cyanophyceae</taxon>
        <taxon>Oscillatoriophycideae</taxon>
        <taxon>Aerosakkonematales</taxon>
        <taxon>Aerosakkonemataceae</taxon>
        <taxon>Aerosakkonema</taxon>
    </lineage>
</organism>
<evidence type="ECO:0000259" key="2">
    <source>
        <dbReference type="Pfam" id="PF13598"/>
    </source>
</evidence>
<keyword evidence="1" id="KW-0175">Coiled coil</keyword>
<comment type="caution">
    <text evidence="4">The sequence shown here is derived from an EMBL/GenBank/DDBJ whole genome shotgun (WGS) entry which is preliminary data.</text>
</comment>
<dbReference type="PANTHER" id="PTHR31005">
    <property type="entry name" value="DUF4139 DOMAIN-CONTAINING PROTEIN"/>
    <property type="match status" value="1"/>
</dbReference>
<keyword evidence="5" id="KW-1185">Reference proteome</keyword>
<dbReference type="PANTHER" id="PTHR31005:SF8">
    <property type="entry name" value="DUF4139 DOMAIN-CONTAINING PROTEIN"/>
    <property type="match status" value="1"/>
</dbReference>
<dbReference type="InterPro" id="IPR011935">
    <property type="entry name" value="CHP02231"/>
</dbReference>
<name>A0A926ZI55_9CYAN</name>
<dbReference type="Pfam" id="PF13600">
    <property type="entry name" value="DUF4140"/>
    <property type="match status" value="1"/>
</dbReference>
<proteinExistence type="predicted"/>
<evidence type="ECO:0000256" key="1">
    <source>
        <dbReference type="SAM" id="Coils"/>
    </source>
</evidence>
<evidence type="ECO:0000313" key="5">
    <source>
        <dbReference type="Proteomes" id="UP000641646"/>
    </source>
</evidence>
<gene>
    <name evidence="4" type="ORF">H6G03_22345</name>
</gene>
<feature type="coiled-coil region" evidence="1">
    <location>
        <begin position="150"/>
        <end position="184"/>
    </location>
</feature>
<reference evidence="4" key="2">
    <citation type="submission" date="2020-08" db="EMBL/GenBank/DDBJ databases">
        <authorList>
            <person name="Chen M."/>
            <person name="Teng W."/>
            <person name="Zhao L."/>
            <person name="Hu C."/>
            <person name="Zhou Y."/>
            <person name="Han B."/>
            <person name="Song L."/>
            <person name="Shu W."/>
        </authorList>
    </citation>
    <scope>NUCLEOTIDE SEQUENCE</scope>
    <source>
        <strain evidence="4">FACHB-1375</strain>
    </source>
</reference>
<reference evidence="4" key="1">
    <citation type="journal article" date="2015" name="ISME J.">
        <title>Draft Genome Sequence of Streptomyces incarnatus NRRL8089, which Produces the Nucleoside Antibiotic Sinefungin.</title>
        <authorList>
            <person name="Oshima K."/>
            <person name="Hattori M."/>
            <person name="Shimizu H."/>
            <person name="Fukuda K."/>
            <person name="Nemoto M."/>
            <person name="Inagaki K."/>
            <person name="Tamura T."/>
        </authorList>
    </citation>
    <scope>NUCLEOTIDE SEQUENCE</scope>
    <source>
        <strain evidence="4">FACHB-1375</strain>
    </source>
</reference>
<accession>A0A926ZI55</accession>
<dbReference type="RefSeq" id="WP_190468808.1">
    <property type="nucleotide sequence ID" value="NZ_JACJPW010000064.1"/>
</dbReference>
<dbReference type="NCBIfam" id="TIGR02231">
    <property type="entry name" value="mucoidy inhibitor MuiA family protein"/>
    <property type="match status" value="1"/>
</dbReference>